<protein>
    <submittedName>
        <fullName evidence="1">Uncharacterized protein</fullName>
    </submittedName>
</protein>
<keyword evidence="2" id="KW-1185">Reference proteome</keyword>
<gene>
    <name evidence="1" type="ORF">PYW08_014474</name>
</gene>
<accession>A0ACC2R1Y9</accession>
<comment type="caution">
    <text evidence="1">The sequence shown here is derived from an EMBL/GenBank/DDBJ whole genome shotgun (WGS) entry which is preliminary data.</text>
</comment>
<proteinExistence type="predicted"/>
<organism evidence="1 2">
    <name type="scientific">Mythimna loreyi</name>
    <dbReference type="NCBI Taxonomy" id="667449"/>
    <lineage>
        <taxon>Eukaryota</taxon>
        <taxon>Metazoa</taxon>
        <taxon>Ecdysozoa</taxon>
        <taxon>Arthropoda</taxon>
        <taxon>Hexapoda</taxon>
        <taxon>Insecta</taxon>
        <taxon>Pterygota</taxon>
        <taxon>Neoptera</taxon>
        <taxon>Endopterygota</taxon>
        <taxon>Lepidoptera</taxon>
        <taxon>Glossata</taxon>
        <taxon>Ditrysia</taxon>
        <taxon>Noctuoidea</taxon>
        <taxon>Noctuidae</taxon>
        <taxon>Noctuinae</taxon>
        <taxon>Hadenini</taxon>
        <taxon>Mythimna</taxon>
    </lineage>
</organism>
<dbReference type="EMBL" id="CM056782">
    <property type="protein sequence ID" value="KAJ8731744.1"/>
    <property type="molecule type" value="Genomic_DNA"/>
</dbReference>
<dbReference type="Proteomes" id="UP001231649">
    <property type="component" value="Chromosome 6"/>
</dbReference>
<evidence type="ECO:0000313" key="1">
    <source>
        <dbReference type="EMBL" id="KAJ8731744.1"/>
    </source>
</evidence>
<reference evidence="1" key="1">
    <citation type="submission" date="2023-03" db="EMBL/GenBank/DDBJ databases">
        <title>Chromosome-level genomes of two armyworms, Mythimna separata and Mythimna loreyi, provide insights into the biosynthesis and reception of sex pheromones.</title>
        <authorList>
            <person name="Zhao H."/>
        </authorList>
    </citation>
    <scope>NUCLEOTIDE SEQUENCE</scope>
    <source>
        <strain evidence="1">BeijingLab</strain>
    </source>
</reference>
<evidence type="ECO:0000313" key="2">
    <source>
        <dbReference type="Proteomes" id="UP001231649"/>
    </source>
</evidence>
<name>A0ACC2R1Y9_9NEOP</name>
<sequence length="541" mass="61296">MGRSKSYLYDGWTDGEIEFCVKEYHKNKTNWDYNFSHTKRAYWEKYHELNSDYGLRDKCPTSDHITAWVEAERVRKETKEQQQLEPNKLSRTQCGRKTAENRSIRKDSVDMEEQHQDIKWKERDAKWRGPRPVDQRRIDVPEVARQHYWWYPPQTPPDKEQVKLEKKQVLKEKFEVEVLELVETLEAHGHPTPASVFASLRAALQRHAVVGVLAAHRAKLADHVSRALRRGKDGDRKAAAAIAPLLALQIGEEGVEQFVREVRPGLITTATDPSASVDTRTECCSSLAVLSYLMDEDIAETLKVMRMYETIFSCSYLKDDRNVKASRAAVEEGTLHAAALDGWALLFPLLSRNHAKSLYKNQASNFAKLVELLEAESLEVRMAAGGALAIVYETVTDNHSSENALTSQVDGLLPRLTELARDSDKTRAKKDRRIQRATFREILKYFEEGEVPCTSAHIGTETAAWSSWSGGATYAALAAALGGALQVLAPHCPRLRAVLQLSAEVPMEEKPEKLQRHRQNKATSKARNKNKHKHSAVLAYY</sequence>